<dbReference type="Proteomes" id="UP000236178">
    <property type="component" value="Unassembled WGS sequence"/>
</dbReference>
<dbReference type="EMBL" id="PJOS01000008">
    <property type="protein sequence ID" value="PKT73807.1"/>
    <property type="molecule type" value="Genomic_DNA"/>
</dbReference>
<evidence type="ECO:0000313" key="1">
    <source>
        <dbReference type="EMBL" id="PKT73807.1"/>
    </source>
</evidence>
<comment type="caution">
    <text evidence="1">The sequence shown here is derived from an EMBL/GenBank/DDBJ whole genome shotgun (WGS) entry which is preliminary data.</text>
</comment>
<evidence type="ECO:0000313" key="2">
    <source>
        <dbReference type="Proteomes" id="UP000236178"/>
    </source>
</evidence>
<keyword evidence="2" id="KW-1185">Reference proteome</keyword>
<accession>A0A2I0SV34</accession>
<organism evidence="1 2">
    <name type="scientific">Streptomyces populi</name>
    <dbReference type="NCBI Taxonomy" id="2058924"/>
    <lineage>
        <taxon>Bacteria</taxon>
        <taxon>Bacillati</taxon>
        <taxon>Actinomycetota</taxon>
        <taxon>Actinomycetes</taxon>
        <taxon>Kitasatosporales</taxon>
        <taxon>Streptomycetaceae</taxon>
        <taxon>Streptomyces</taxon>
    </lineage>
</organism>
<dbReference type="AlphaFoldDB" id="A0A2I0SV34"/>
<name>A0A2I0SV34_9ACTN</name>
<dbReference type="OrthoDB" id="9770610at2"/>
<proteinExistence type="predicted"/>
<gene>
    <name evidence="1" type="ORF">CW362_07120</name>
</gene>
<reference evidence="1 2" key="1">
    <citation type="submission" date="2017-12" db="EMBL/GenBank/DDBJ databases">
        <title>Streptomyces populusis sp. nov., a novel endophytic actinobacterium isolated from stems of Populus adenopoda Maxim.</title>
        <authorList>
            <person name="Wang Z."/>
        </authorList>
    </citation>
    <scope>NUCLEOTIDE SEQUENCE [LARGE SCALE GENOMIC DNA]</scope>
    <source>
        <strain evidence="1 2">A249</strain>
    </source>
</reference>
<protein>
    <submittedName>
        <fullName evidence="1">Uncharacterized protein</fullName>
    </submittedName>
</protein>
<sequence>MGGAAAFGTAFGVYRAWAGTCLLLDRHRSRQWGTEGERAEPLWSARFLRWRAGGRTRAEEAALMTNATTTDPYEVTMAESCSREGTTAPAAFSLSVRDLRVAPVAARPERSAPAARRIRASVAPCATTSERPSALAARVLHDIEERLAPRQPVPT</sequence>